<evidence type="ECO:0000256" key="1">
    <source>
        <dbReference type="SAM" id="Phobius"/>
    </source>
</evidence>
<keyword evidence="1" id="KW-1133">Transmembrane helix</keyword>
<organism evidence="2">
    <name type="scientific">Paenibacillus sp. BIHB 4019</name>
    <dbReference type="NCBI Taxonomy" id="1870819"/>
    <lineage>
        <taxon>Bacteria</taxon>
        <taxon>Bacillati</taxon>
        <taxon>Bacillota</taxon>
        <taxon>Bacilli</taxon>
        <taxon>Bacillales</taxon>
        <taxon>Paenibacillaceae</taxon>
        <taxon>Paenibacillus</taxon>
    </lineage>
</organism>
<dbReference type="AlphaFoldDB" id="A0A1B2DP74"/>
<keyword evidence="1" id="KW-0812">Transmembrane</keyword>
<proteinExistence type="predicted"/>
<dbReference type="RefSeq" id="WP_099520535.1">
    <property type="nucleotide sequence ID" value="NZ_CP016808.1"/>
</dbReference>
<reference evidence="2" key="1">
    <citation type="submission" date="2016-08" db="EMBL/GenBank/DDBJ databases">
        <title>Complete Genome Seqeunce of Paenibacillus sp. BIHB 4019 from tea rhizoplane.</title>
        <authorList>
            <person name="Thakur R."/>
            <person name="Swarnkar M.K."/>
            <person name="Gulati A."/>
        </authorList>
    </citation>
    <scope>NUCLEOTIDE SEQUENCE [LARGE SCALE GENOMIC DNA]</scope>
    <source>
        <strain evidence="2">BIHB4019</strain>
    </source>
</reference>
<sequence length="82" mass="9142">MLLGVAVLPTAYKAYSFASVHISIVFLMLKENKAVGVENTYTIFVVNATKMVYYFFTSIEKYNRSGAARALVTVSNHVKNND</sequence>
<name>A0A1B2DP74_9BACL</name>
<accession>A0A1B2DP74</accession>
<feature type="transmembrane region" description="Helical" evidence="1">
    <location>
        <begin position="12"/>
        <end position="29"/>
    </location>
</feature>
<protein>
    <submittedName>
        <fullName evidence="2">Uncharacterized protein</fullName>
    </submittedName>
</protein>
<keyword evidence="1" id="KW-0472">Membrane</keyword>
<dbReference type="EMBL" id="CP016808">
    <property type="protein sequence ID" value="ANY69502.1"/>
    <property type="molecule type" value="Genomic_DNA"/>
</dbReference>
<evidence type="ECO:0000313" key="2">
    <source>
        <dbReference type="EMBL" id="ANY69502.1"/>
    </source>
</evidence>
<gene>
    <name evidence="2" type="ORF">BBD42_25720</name>
</gene>